<organism evidence="2">
    <name type="scientific">freshwater metagenome</name>
    <dbReference type="NCBI Taxonomy" id="449393"/>
    <lineage>
        <taxon>unclassified sequences</taxon>
        <taxon>metagenomes</taxon>
        <taxon>ecological metagenomes</taxon>
    </lineage>
</organism>
<keyword evidence="1" id="KW-0472">Membrane</keyword>
<evidence type="ECO:0000256" key="1">
    <source>
        <dbReference type="SAM" id="Phobius"/>
    </source>
</evidence>
<dbReference type="AlphaFoldDB" id="A0A6J6JM70"/>
<keyword evidence="1" id="KW-1133">Transmembrane helix</keyword>
<keyword evidence="1" id="KW-0812">Transmembrane</keyword>
<reference evidence="2" key="1">
    <citation type="submission" date="2020-05" db="EMBL/GenBank/DDBJ databases">
        <authorList>
            <person name="Chiriac C."/>
            <person name="Salcher M."/>
            <person name="Ghai R."/>
            <person name="Kavagutti S V."/>
        </authorList>
    </citation>
    <scope>NUCLEOTIDE SEQUENCE</scope>
</reference>
<name>A0A6J6JM70_9ZZZZ</name>
<gene>
    <name evidence="2" type="ORF">UFOPK2162_00225</name>
</gene>
<accession>A0A6J6JM70</accession>
<protein>
    <submittedName>
        <fullName evidence="2">Unannotated protein</fullName>
    </submittedName>
</protein>
<feature type="transmembrane region" description="Helical" evidence="1">
    <location>
        <begin position="31"/>
        <end position="48"/>
    </location>
</feature>
<proteinExistence type="predicted"/>
<dbReference type="EMBL" id="CAEZVZ010000018">
    <property type="protein sequence ID" value="CAB4638430.1"/>
    <property type="molecule type" value="Genomic_DNA"/>
</dbReference>
<evidence type="ECO:0000313" key="2">
    <source>
        <dbReference type="EMBL" id="CAB4638430.1"/>
    </source>
</evidence>
<sequence>MITTLLRILGVGLGVFAMVFGEADDSPGLQGIGMILLAAVFFSLFKIVKRK</sequence>